<proteinExistence type="predicted"/>
<evidence type="ECO:0008006" key="10">
    <source>
        <dbReference type="Google" id="ProtNLM"/>
    </source>
</evidence>
<evidence type="ECO:0000313" key="8">
    <source>
        <dbReference type="EMBL" id="KAH7135483.1"/>
    </source>
</evidence>
<keyword evidence="3" id="KW-0206">Cytoskeleton</keyword>
<feature type="compositionally biased region" description="Polar residues" evidence="5">
    <location>
        <begin position="187"/>
        <end position="198"/>
    </location>
</feature>
<dbReference type="EMBL" id="JAGMWT010000002">
    <property type="protein sequence ID" value="KAH7135483.1"/>
    <property type="molecule type" value="Genomic_DNA"/>
</dbReference>
<dbReference type="PANTHER" id="PTHR19336">
    <property type="entry name" value="UNCHARACTERIZED DUF1167"/>
    <property type="match status" value="1"/>
</dbReference>
<feature type="compositionally biased region" description="Polar residues" evidence="5">
    <location>
        <begin position="262"/>
        <end position="277"/>
    </location>
</feature>
<keyword evidence="9" id="KW-1185">Reference proteome</keyword>
<feature type="region of interest" description="Disordered" evidence="5">
    <location>
        <begin position="724"/>
        <end position="760"/>
    </location>
</feature>
<feature type="region of interest" description="Disordered" evidence="5">
    <location>
        <begin position="823"/>
        <end position="870"/>
    </location>
</feature>
<feature type="compositionally biased region" description="Polar residues" evidence="5">
    <location>
        <begin position="32"/>
        <end position="54"/>
    </location>
</feature>
<feature type="compositionally biased region" description="Polar residues" evidence="5">
    <location>
        <begin position="854"/>
        <end position="865"/>
    </location>
</feature>
<dbReference type="OrthoDB" id="76453at2759"/>
<reference evidence="8" key="1">
    <citation type="journal article" date="2021" name="Nat. Commun.">
        <title>Genetic determinants of endophytism in the Arabidopsis root mycobiome.</title>
        <authorList>
            <person name="Mesny F."/>
            <person name="Miyauchi S."/>
            <person name="Thiergart T."/>
            <person name="Pickel B."/>
            <person name="Atanasova L."/>
            <person name="Karlsson M."/>
            <person name="Huettel B."/>
            <person name="Barry K.W."/>
            <person name="Haridas S."/>
            <person name="Chen C."/>
            <person name="Bauer D."/>
            <person name="Andreopoulos W."/>
            <person name="Pangilinan J."/>
            <person name="LaButti K."/>
            <person name="Riley R."/>
            <person name="Lipzen A."/>
            <person name="Clum A."/>
            <person name="Drula E."/>
            <person name="Henrissat B."/>
            <person name="Kohler A."/>
            <person name="Grigoriev I.V."/>
            <person name="Martin F.M."/>
            <person name="Hacquard S."/>
        </authorList>
    </citation>
    <scope>NUCLEOTIDE SEQUENCE</scope>
    <source>
        <strain evidence="8">MPI-CAGE-CH-0243</strain>
    </source>
</reference>
<feature type="region of interest" description="Disordered" evidence="5">
    <location>
        <begin position="668"/>
        <end position="701"/>
    </location>
</feature>
<feature type="domain" description="PPC89 centrosome localisation" evidence="7">
    <location>
        <begin position="416"/>
        <end position="481"/>
    </location>
</feature>
<feature type="coiled-coil region" evidence="4">
    <location>
        <begin position="533"/>
        <end position="598"/>
    </location>
</feature>
<feature type="compositionally biased region" description="Polar residues" evidence="5">
    <location>
        <begin position="736"/>
        <end position="745"/>
    </location>
</feature>
<feature type="compositionally biased region" description="Basic and acidic residues" evidence="5">
    <location>
        <begin position="171"/>
        <end position="186"/>
    </location>
</feature>
<feature type="region of interest" description="Disordered" evidence="5">
    <location>
        <begin position="1"/>
        <end position="81"/>
    </location>
</feature>
<evidence type="ECO:0000256" key="3">
    <source>
        <dbReference type="ARBA" id="ARBA00023212"/>
    </source>
</evidence>
<protein>
    <recommendedName>
        <fullName evidence="10">Cep57 centrosome microtubule-binding domain-containing protein</fullName>
    </recommendedName>
</protein>
<feature type="compositionally biased region" description="Polar residues" evidence="5">
    <location>
        <begin position="133"/>
        <end position="147"/>
    </location>
</feature>
<sequence length="1167" mass="132931">MLQSSPPVSEAKARALRELSRSLSHSPRPDPSLSSHASDSNPTQQFNTTSSDFFNNPDVLMSTQQRLDEDETNDLPRYPNIRSTAKKINTWQGLRSEQPIPDTSMVNKQFNDFDHSFSDEEDLSIEQARGVRSNHSTPAKANNSLGGFNSLYDMTPPSTRTRKSYAAETGSLRKDAQIRRASRNDLDVTSQRAGSARNSPAAIGMDRKRPSLARLHAKVSEDESSFMDERPPTVTLQAKSTRWGGPRSRQTSLQMDGVADPGTQNNTNQKSRPTTAQNATAQSFMLPDIPNLTELVSGVFEDGTPMFSKTTPARSRFAPPRKNGRAGGQSNYYPIDSLPIPDEEKAIFTSLQLLQERVATLENERAEAERKIEEQEIEIIELRAASQARNGRDSALGSTDGEGAGKTTWRVEKTRLETLVQSLRTNLARVERKVELADIEKNRRNAERDNMMTRLGVASQNFEELKQENQALSTENNALREEIDSLRAENDDIRRQLSLQQDQFREETIQLRQKARQTDHNTQRENETLHIELNRVRVQNDEHTLKLQRKENELRRAQKELAEHARLRKENIDLQAQMEVLQAKRDQERRRWADKENELKAKINNRDETIQHFNDMTQENANEVIRAENENLRHNLEQLRAQHYEDARQWSDKEDRLRRKITVSKPREQFVSRESNTMPIDGTTSSHIQPQRRSSTRRENTQTRIANRVEQEVRNSRIVNTSYLSSQVESPRKTYTRISSIQRTSVPADPSRSVSAPVTSKKIAELDHSDAESTTDLSLAPRGTPYTARKWATAPATFEPPADLDLTQLTDFRPEDLAQLRRDIEEERRNNSRRAQSVPLERQPREDTVRSVASVKSTRQQSLPRKSSMKDITERTAGTVFEDMTARFSIHEAEAAVESTETQQANIDASMVSNTSRRRRSAPIENMTSAFIVPDIKIRAREQTGTLKIDIERELENREHDNDNCTVCRKQSSNSTPAPLRVPKLIPVSARMPDDVDATLRPSRSPKEALAIVVKELNDERIHLHMELAKWRAVLENHDASQGMRKRVQINDRIQELLRLIDIRDTHIYHLYDVAEAQSGDDATEQLVDDATRDINVQPEQGHAVPEKKNKDKKVTIQSYIDSDEEDDSRINVAGDEELPWEGFEDTGDHNFSNFNTGVGKRSSGLY</sequence>
<feature type="region of interest" description="Disordered" evidence="5">
    <location>
        <begin position="130"/>
        <end position="277"/>
    </location>
</feature>
<dbReference type="Pfam" id="PF14197">
    <property type="entry name" value="Cep57_CLD_2"/>
    <property type="match status" value="1"/>
</dbReference>
<feature type="compositionally biased region" description="Polar residues" evidence="5">
    <location>
        <begin position="672"/>
        <end position="693"/>
    </location>
</feature>
<evidence type="ECO:0000256" key="1">
    <source>
        <dbReference type="ARBA" id="ARBA00004267"/>
    </source>
</evidence>
<evidence type="ECO:0000313" key="9">
    <source>
        <dbReference type="Proteomes" id="UP000700596"/>
    </source>
</evidence>
<feature type="coiled-coil region" evidence="4">
    <location>
        <begin position="351"/>
        <end position="385"/>
    </location>
</feature>
<feature type="region of interest" description="Disordered" evidence="5">
    <location>
        <begin position="308"/>
        <end position="330"/>
    </location>
</feature>
<evidence type="ECO:0000259" key="6">
    <source>
        <dbReference type="Pfam" id="PF06657"/>
    </source>
</evidence>
<evidence type="ECO:0000256" key="4">
    <source>
        <dbReference type="SAM" id="Coils"/>
    </source>
</evidence>
<accession>A0A9P9IU36</accession>
<gene>
    <name evidence="8" type="ORF">B0J11DRAFT_160702</name>
</gene>
<evidence type="ECO:0000259" key="7">
    <source>
        <dbReference type="Pfam" id="PF14197"/>
    </source>
</evidence>
<dbReference type="GO" id="GO:0005815">
    <property type="term" value="C:microtubule organizing center"/>
    <property type="evidence" value="ECO:0007669"/>
    <property type="project" value="UniProtKB-SubCell"/>
</dbReference>
<feature type="compositionally biased region" description="Basic and acidic residues" evidence="5">
    <location>
        <begin position="11"/>
        <end position="20"/>
    </location>
</feature>
<feature type="coiled-coil region" evidence="4">
    <location>
        <begin position="413"/>
        <end position="503"/>
    </location>
</feature>
<feature type="compositionally biased region" description="Polar residues" evidence="5">
    <location>
        <begin position="899"/>
        <end position="915"/>
    </location>
</feature>
<name>A0A9P9IU36_9PLEO</name>
<evidence type="ECO:0000256" key="2">
    <source>
        <dbReference type="ARBA" id="ARBA00022490"/>
    </source>
</evidence>
<feature type="domain" description="Cep57 centrosome microtubule-binding" evidence="6">
    <location>
        <begin position="998"/>
        <end position="1074"/>
    </location>
</feature>
<dbReference type="InterPro" id="IPR024957">
    <property type="entry name" value="Cep57_MT-bd_dom"/>
</dbReference>
<dbReference type="AlphaFoldDB" id="A0A9P9IU36"/>
<dbReference type="Proteomes" id="UP000700596">
    <property type="component" value="Unassembled WGS sequence"/>
</dbReference>
<comment type="caution">
    <text evidence="8">The sequence shown here is derived from an EMBL/GenBank/DDBJ whole genome shotgun (WGS) entry which is preliminary data.</text>
</comment>
<keyword evidence="2" id="KW-0963">Cytoplasm</keyword>
<dbReference type="Pfam" id="PF06657">
    <property type="entry name" value="Cep57_MT_bd"/>
    <property type="match status" value="1"/>
</dbReference>
<evidence type="ECO:0000256" key="5">
    <source>
        <dbReference type="SAM" id="MobiDB-lite"/>
    </source>
</evidence>
<dbReference type="PANTHER" id="PTHR19336:SF9">
    <property type="entry name" value="SPINDLE POLE BODY PROTEIN PPC89"/>
    <property type="match status" value="1"/>
</dbReference>
<keyword evidence="4" id="KW-0175">Coiled coil</keyword>
<dbReference type="GO" id="GO:0008017">
    <property type="term" value="F:microtubule binding"/>
    <property type="evidence" value="ECO:0007669"/>
    <property type="project" value="InterPro"/>
</dbReference>
<dbReference type="InterPro" id="IPR051756">
    <property type="entry name" value="Centrosomal_MT-associated"/>
</dbReference>
<feature type="region of interest" description="Disordered" evidence="5">
    <location>
        <begin position="1139"/>
        <end position="1167"/>
    </location>
</feature>
<feature type="region of interest" description="Disordered" evidence="5">
    <location>
        <begin position="896"/>
        <end position="921"/>
    </location>
</feature>
<comment type="subcellular location">
    <subcellularLocation>
        <location evidence="1">Cytoplasm</location>
        <location evidence="1">Cytoskeleton</location>
        <location evidence="1">Microtubule organizing center</location>
    </subcellularLocation>
</comment>
<organism evidence="8 9">
    <name type="scientific">Dendryphion nanum</name>
    <dbReference type="NCBI Taxonomy" id="256645"/>
    <lineage>
        <taxon>Eukaryota</taxon>
        <taxon>Fungi</taxon>
        <taxon>Dikarya</taxon>
        <taxon>Ascomycota</taxon>
        <taxon>Pezizomycotina</taxon>
        <taxon>Dothideomycetes</taxon>
        <taxon>Pleosporomycetidae</taxon>
        <taxon>Pleosporales</taxon>
        <taxon>Torulaceae</taxon>
        <taxon>Dendryphion</taxon>
    </lineage>
</organism>
<dbReference type="InterPro" id="IPR025925">
    <property type="entry name" value="PPC89_CLD"/>
</dbReference>